<name>A0A7K3LYT6_9ACTN</name>
<feature type="transmembrane region" description="Helical" evidence="2">
    <location>
        <begin position="201"/>
        <end position="221"/>
    </location>
</feature>
<evidence type="ECO:0000313" key="3">
    <source>
        <dbReference type="EMBL" id="NDL56160.1"/>
    </source>
</evidence>
<feature type="transmembrane region" description="Helical" evidence="2">
    <location>
        <begin position="89"/>
        <end position="110"/>
    </location>
</feature>
<keyword evidence="2" id="KW-0472">Membrane</keyword>
<feature type="transmembrane region" description="Helical" evidence="2">
    <location>
        <begin position="62"/>
        <end position="82"/>
    </location>
</feature>
<dbReference type="RefSeq" id="WP_162448784.1">
    <property type="nucleotide sequence ID" value="NZ_WLZY01000001.1"/>
</dbReference>
<keyword evidence="4" id="KW-1185">Reference proteome</keyword>
<feature type="transmembrane region" description="Helical" evidence="2">
    <location>
        <begin position="167"/>
        <end position="189"/>
    </location>
</feature>
<dbReference type="EMBL" id="WLZY01000001">
    <property type="protein sequence ID" value="NDL56160.1"/>
    <property type="molecule type" value="Genomic_DNA"/>
</dbReference>
<organism evidence="3 4">
    <name type="scientific">Phytoactinopolyspora mesophila</name>
    <dbReference type="NCBI Taxonomy" id="2650750"/>
    <lineage>
        <taxon>Bacteria</taxon>
        <taxon>Bacillati</taxon>
        <taxon>Actinomycetota</taxon>
        <taxon>Actinomycetes</taxon>
        <taxon>Jiangellales</taxon>
        <taxon>Jiangellaceae</taxon>
        <taxon>Phytoactinopolyspora</taxon>
    </lineage>
</organism>
<dbReference type="Pfam" id="PF06197">
    <property type="entry name" value="DUF998"/>
    <property type="match status" value="1"/>
</dbReference>
<reference evidence="3 4" key="1">
    <citation type="submission" date="2019-11" db="EMBL/GenBank/DDBJ databases">
        <authorList>
            <person name="Li X.-J."/>
            <person name="Feng X.-M."/>
        </authorList>
    </citation>
    <scope>NUCLEOTIDE SEQUENCE [LARGE SCALE GENOMIC DNA]</scope>
    <source>
        <strain evidence="3 4">XMNu-373</strain>
    </source>
</reference>
<comment type="caution">
    <text evidence="3">The sequence shown here is derived from an EMBL/GenBank/DDBJ whole genome shotgun (WGS) entry which is preliminary data.</text>
</comment>
<feature type="region of interest" description="Disordered" evidence="1">
    <location>
        <begin position="229"/>
        <end position="251"/>
    </location>
</feature>
<feature type="transmembrane region" description="Helical" evidence="2">
    <location>
        <begin position="12"/>
        <end position="35"/>
    </location>
</feature>
<proteinExistence type="predicted"/>
<accession>A0A7K3LYT6</accession>
<feature type="transmembrane region" description="Helical" evidence="2">
    <location>
        <begin position="130"/>
        <end position="155"/>
    </location>
</feature>
<evidence type="ECO:0000313" key="4">
    <source>
        <dbReference type="Proteomes" id="UP000460435"/>
    </source>
</evidence>
<gene>
    <name evidence="3" type="ORF">F7O44_03625</name>
</gene>
<dbReference type="Proteomes" id="UP000460435">
    <property type="component" value="Unassembled WGS sequence"/>
</dbReference>
<dbReference type="InterPro" id="IPR009339">
    <property type="entry name" value="DUF998"/>
</dbReference>
<evidence type="ECO:0000256" key="2">
    <source>
        <dbReference type="SAM" id="Phobius"/>
    </source>
</evidence>
<keyword evidence="2" id="KW-0812">Transmembrane</keyword>
<sequence length="251" mass="26837">MAVLSEWSRRQAVSSWLAVPSIAGALVFTAGWLIAGRVQDQYDPRSDYISSLAAVGAANPEIMIAALVLFGIGVMSLGAGLVHSFPDPLGRIASFGVLLSGLGVLVAGSMRHDCGLQLPDCSARVSLGEISGYHAVHDVASAATFMFAGASQLLLSRAMRRRDGWRYLRLPSVASGMLTLLLFVLMISGEFAEWVGALQRTIVVVGCIWVCMLAIHLIRLGMKERGRKRLRDGPSAHEAGSPAGLSRQDHR</sequence>
<dbReference type="AlphaFoldDB" id="A0A7K3LYT6"/>
<keyword evidence="2" id="KW-1133">Transmembrane helix</keyword>
<evidence type="ECO:0000256" key="1">
    <source>
        <dbReference type="SAM" id="MobiDB-lite"/>
    </source>
</evidence>
<protein>
    <submittedName>
        <fullName evidence="3">DUF998 domain-containing protein</fullName>
    </submittedName>
</protein>